<gene>
    <name evidence="1" type="ORF">KP509_22G042400</name>
</gene>
<reference evidence="1" key="1">
    <citation type="submission" date="2021-08" db="EMBL/GenBank/DDBJ databases">
        <title>WGS assembly of Ceratopteris richardii.</title>
        <authorList>
            <person name="Marchant D.B."/>
            <person name="Chen G."/>
            <person name="Jenkins J."/>
            <person name="Shu S."/>
            <person name="Leebens-Mack J."/>
            <person name="Grimwood J."/>
            <person name="Schmutz J."/>
            <person name="Soltis P."/>
            <person name="Soltis D."/>
            <person name="Chen Z.-H."/>
        </authorList>
    </citation>
    <scope>NUCLEOTIDE SEQUENCE</scope>
    <source>
        <strain evidence="1">Whitten #5841</strain>
        <tissue evidence="1">Leaf</tissue>
    </source>
</reference>
<dbReference type="Proteomes" id="UP000825935">
    <property type="component" value="Chromosome 22"/>
</dbReference>
<dbReference type="EMBL" id="CM035427">
    <property type="protein sequence ID" value="KAH7307018.1"/>
    <property type="molecule type" value="Genomic_DNA"/>
</dbReference>
<accession>A0A8T2S5C9</accession>
<comment type="caution">
    <text evidence="1">The sequence shown here is derived from an EMBL/GenBank/DDBJ whole genome shotgun (WGS) entry which is preliminary data.</text>
</comment>
<dbReference type="AlphaFoldDB" id="A0A8T2S5C9"/>
<keyword evidence="2" id="KW-1185">Reference proteome</keyword>
<proteinExistence type="predicted"/>
<protein>
    <submittedName>
        <fullName evidence="1">Uncharacterized protein</fullName>
    </submittedName>
</protein>
<name>A0A8T2S5C9_CERRI</name>
<evidence type="ECO:0000313" key="2">
    <source>
        <dbReference type="Proteomes" id="UP000825935"/>
    </source>
</evidence>
<organism evidence="1 2">
    <name type="scientific">Ceratopteris richardii</name>
    <name type="common">Triangle waterfern</name>
    <dbReference type="NCBI Taxonomy" id="49495"/>
    <lineage>
        <taxon>Eukaryota</taxon>
        <taxon>Viridiplantae</taxon>
        <taxon>Streptophyta</taxon>
        <taxon>Embryophyta</taxon>
        <taxon>Tracheophyta</taxon>
        <taxon>Polypodiopsida</taxon>
        <taxon>Polypodiidae</taxon>
        <taxon>Polypodiales</taxon>
        <taxon>Pteridineae</taxon>
        <taxon>Pteridaceae</taxon>
        <taxon>Parkerioideae</taxon>
        <taxon>Ceratopteris</taxon>
    </lineage>
</organism>
<sequence length="101" mass="11943">MQIQVYLHPLPFLLNSLRSISRIFHFDYRFPPPPPNQQIPIISLAILSRYTYCTQILIIQLVICFRHRYKQYGFHQYNAAFFLGGGSIYQEQSPKKEADVH</sequence>
<evidence type="ECO:0000313" key="1">
    <source>
        <dbReference type="EMBL" id="KAH7307018.1"/>
    </source>
</evidence>